<name>A0A3B0MXW7_THEAN</name>
<keyword evidence="3" id="KW-0238">DNA-binding</keyword>
<dbReference type="EMBL" id="UIVT01000004">
    <property type="protein sequence ID" value="SVP94585.1"/>
    <property type="molecule type" value="Genomic_DNA"/>
</dbReference>
<comment type="subcellular location">
    <subcellularLocation>
        <location evidence="1">Nucleus</location>
    </subcellularLocation>
</comment>
<evidence type="ECO:0000259" key="6">
    <source>
        <dbReference type="Pfam" id="PF00847"/>
    </source>
</evidence>
<dbReference type="GO" id="GO:0003677">
    <property type="term" value="F:DNA binding"/>
    <property type="evidence" value="ECO:0007669"/>
    <property type="project" value="UniProtKB-KW"/>
</dbReference>
<keyword evidence="5" id="KW-0539">Nucleus</keyword>
<evidence type="ECO:0000256" key="3">
    <source>
        <dbReference type="ARBA" id="ARBA00023125"/>
    </source>
</evidence>
<dbReference type="GO" id="GO:0003700">
    <property type="term" value="F:DNA-binding transcription factor activity"/>
    <property type="evidence" value="ECO:0007669"/>
    <property type="project" value="InterPro"/>
</dbReference>
<dbReference type="InterPro" id="IPR001471">
    <property type="entry name" value="AP2/ERF_dom"/>
</dbReference>
<keyword evidence="4" id="KW-0804">Transcription</keyword>
<dbReference type="EMBL" id="UIVS01000004">
    <property type="protein sequence ID" value="SVP95367.1"/>
    <property type="molecule type" value="Genomic_DNA"/>
</dbReference>
<evidence type="ECO:0000256" key="5">
    <source>
        <dbReference type="ARBA" id="ARBA00023242"/>
    </source>
</evidence>
<dbReference type="AlphaFoldDB" id="A0A3B0MXW7"/>
<dbReference type="VEuPathDB" id="PiroplasmaDB:TA10940"/>
<dbReference type="GO" id="GO:0005634">
    <property type="term" value="C:nucleus"/>
    <property type="evidence" value="ECO:0007669"/>
    <property type="project" value="UniProtKB-SubCell"/>
</dbReference>
<feature type="domain" description="AP2/ERF" evidence="6">
    <location>
        <begin position="229"/>
        <end position="282"/>
    </location>
</feature>
<gene>
    <name evidence="7" type="ORF">TAT_000352800</name>
    <name evidence="8" type="ORF">TAV_000352700</name>
</gene>
<keyword evidence="2" id="KW-0805">Transcription regulation</keyword>
<evidence type="ECO:0000313" key="8">
    <source>
        <dbReference type="EMBL" id="SVP95367.1"/>
    </source>
</evidence>
<sequence>MDNVLNTKDYECVLNNQNYDNLKDNNYEDFINSEQYLEENCYQEYQSENKPHDYTQQNVYDYKNNNSNGTENVMNYKMDGEFQNYKLDNYFLEYNYGYNGPNVYSGENTKCINSDKVIPNSNIQSYTNPKYVDSVSTTCEIDNKDDCYYDQYQYYMNYPVIYNIPNVHNPNNMVNISNLPNNMIDSKMMNLKDADKFSNSTIENDSVSDVDCTDGTNPPANRSDPIYTSISGLKWKSKSKKWVVRWDNPITNRRVYKYFSGTRYGFLGAHKRAKYYLEFLNASVGKIQNTTPGNPFCRRTEGPPKGKQNKSLIRKLYFANQNDNSYQQEYMNSLMNCNHSAQNLIYSQNPDSQMSYTGNFIPNSQNFNPNEIMEHNKVGSSMDNPWYFNQNQMFNNY</sequence>
<accession>A0A3B0MXW7</accession>
<proteinExistence type="predicted"/>
<evidence type="ECO:0000313" key="7">
    <source>
        <dbReference type="EMBL" id="SVP94585.1"/>
    </source>
</evidence>
<protein>
    <submittedName>
        <fullName evidence="7">AP2 domain containing protein, putative</fullName>
    </submittedName>
</protein>
<evidence type="ECO:0000256" key="2">
    <source>
        <dbReference type="ARBA" id="ARBA00023015"/>
    </source>
</evidence>
<organism evidence="7">
    <name type="scientific">Theileria annulata</name>
    <dbReference type="NCBI Taxonomy" id="5874"/>
    <lineage>
        <taxon>Eukaryota</taxon>
        <taxon>Sar</taxon>
        <taxon>Alveolata</taxon>
        <taxon>Apicomplexa</taxon>
        <taxon>Aconoidasida</taxon>
        <taxon>Piroplasmida</taxon>
        <taxon>Theileriidae</taxon>
        <taxon>Theileria</taxon>
    </lineage>
</organism>
<dbReference type="Pfam" id="PF00847">
    <property type="entry name" value="AP2"/>
    <property type="match status" value="1"/>
</dbReference>
<evidence type="ECO:0000256" key="4">
    <source>
        <dbReference type="ARBA" id="ARBA00023163"/>
    </source>
</evidence>
<evidence type="ECO:0000256" key="1">
    <source>
        <dbReference type="ARBA" id="ARBA00004123"/>
    </source>
</evidence>
<reference evidence="7" key="1">
    <citation type="submission" date="2018-07" db="EMBL/GenBank/DDBJ databases">
        <authorList>
            <person name="Quirk P.G."/>
            <person name="Krulwich T.A."/>
        </authorList>
    </citation>
    <scope>NUCLEOTIDE SEQUENCE</scope>
    <source>
        <strain evidence="7">Anand</strain>
    </source>
</reference>